<accession>A0A6A6FRD1</accession>
<evidence type="ECO:0000313" key="2">
    <source>
        <dbReference type="Proteomes" id="UP000799539"/>
    </source>
</evidence>
<sequence>MPPIVEAFHASELESHLNTLPSGKARKSPIKDLKEDCELKELIQYKCEPEGEQGKQRVVCRPVLRLFRQCANGLTVETTAWEGRYDRTLETVTDAQSRAS</sequence>
<dbReference type="GO" id="GO:0042720">
    <property type="term" value="C:mitochondrial inner membrane peptidase complex"/>
    <property type="evidence" value="ECO:0007669"/>
    <property type="project" value="InterPro"/>
</dbReference>
<dbReference type="OrthoDB" id="3983163at2759"/>
<reference evidence="1" key="1">
    <citation type="journal article" date="2020" name="Stud. Mycol.">
        <title>101 Dothideomycetes genomes: a test case for predicting lifestyles and emergence of pathogens.</title>
        <authorList>
            <person name="Haridas S."/>
            <person name="Albert R."/>
            <person name="Binder M."/>
            <person name="Bloem J."/>
            <person name="Labutti K."/>
            <person name="Salamov A."/>
            <person name="Andreopoulos B."/>
            <person name="Baker S."/>
            <person name="Barry K."/>
            <person name="Bills G."/>
            <person name="Bluhm B."/>
            <person name="Cannon C."/>
            <person name="Castanera R."/>
            <person name="Culley D."/>
            <person name="Daum C."/>
            <person name="Ezra D."/>
            <person name="Gonzalez J."/>
            <person name="Henrissat B."/>
            <person name="Kuo A."/>
            <person name="Liang C."/>
            <person name="Lipzen A."/>
            <person name="Lutzoni F."/>
            <person name="Magnuson J."/>
            <person name="Mondo S."/>
            <person name="Nolan M."/>
            <person name="Ohm R."/>
            <person name="Pangilinan J."/>
            <person name="Park H.-J."/>
            <person name="Ramirez L."/>
            <person name="Alfaro M."/>
            <person name="Sun H."/>
            <person name="Tritt A."/>
            <person name="Yoshinaga Y."/>
            <person name="Zwiers L.-H."/>
            <person name="Turgeon B."/>
            <person name="Goodwin S."/>
            <person name="Spatafora J."/>
            <person name="Crous P."/>
            <person name="Grigoriev I."/>
        </authorList>
    </citation>
    <scope>NUCLEOTIDE SEQUENCE</scope>
    <source>
        <strain evidence="1">SCOH1-5</strain>
    </source>
</reference>
<evidence type="ECO:0008006" key="3">
    <source>
        <dbReference type="Google" id="ProtNLM"/>
    </source>
</evidence>
<dbReference type="Pfam" id="PF11093">
    <property type="entry name" value="Mitochondr_Som1"/>
    <property type="match status" value="1"/>
</dbReference>
<dbReference type="InterPro" id="IPR024645">
    <property type="entry name" value="Mitochondr_Som1"/>
</dbReference>
<proteinExistence type="predicted"/>
<dbReference type="Proteomes" id="UP000799539">
    <property type="component" value="Unassembled WGS sequence"/>
</dbReference>
<protein>
    <recommendedName>
        <fullName evidence="3">Mitochondrial export protein Som1</fullName>
    </recommendedName>
</protein>
<organism evidence="1 2">
    <name type="scientific">Cercospora zeae-maydis SCOH1-5</name>
    <dbReference type="NCBI Taxonomy" id="717836"/>
    <lineage>
        <taxon>Eukaryota</taxon>
        <taxon>Fungi</taxon>
        <taxon>Dikarya</taxon>
        <taxon>Ascomycota</taxon>
        <taxon>Pezizomycotina</taxon>
        <taxon>Dothideomycetes</taxon>
        <taxon>Dothideomycetidae</taxon>
        <taxon>Mycosphaerellales</taxon>
        <taxon>Mycosphaerellaceae</taxon>
        <taxon>Cercospora</taxon>
    </lineage>
</organism>
<gene>
    <name evidence="1" type="ORF">CERZMDRAFT_34996</name>
</gene>
<evidence type="ECO:0000313" key="1">
    <source>
        <dbReference type="EMBL" id="KAF2215939.1"/>
    </source>
</evidence>
<name>A0A6A6FRD1_9PEZI</name>
<dbReference type="AlphaFoldDB" id="A0A6A6FRD1"/>
<keyword evidence="2" id="KW-1185">Reference proteome</keyword>
<dbReference type="EMBL" id="ML992665">
    <property type="protein sequence ID" value="KAF2215939.1"/>
    <property type="molecule type" value="Genomic_DNA"/>
</dbReference>